<accession>A0A9Y2EUV7</accession>
<name>A0A9Y2EUV7_9FIRM</name>
<evidence type="ECO:0000256" key="4">
    <source>
        <dbReference type="ARBA" id="ARBA00022692"/>
    </source>
</evidence>
<dbReference type="PROSITE" id="PS50893">
    <property type="entry name" value="ABC_TRANSPORTER_2"/>
    <property type="match status" value="1"/>
</dbReference>
<keyword evidence="8" id="KW-0472">Membrane</keyword>
<sequence>MIKTLDLGKKFGERVAIHKLNLSIGKGEVFGLLGPNGAGKTTFIRMVTMLAMPTSGKILINGLDTTQNEQAIKQFIGIVPQHFNLDPDLTIQENLDLHGRLHHMQKNAREQRSADLLEYVELSDRKNDYIKTLSGGMKRRLMIARALMHQPKVLLLDEPTVGLDPQVRRRLWDLIRRMHHDDITVIVTTHYIEEAENLCNRVAIMEKGKLIALDKPASLCQTIGSYVVEWEEAFERTYKFFNSREEAAAFAGGLTETAVIRKSNLEDVFVELTGRKVSG</sequence>
<keyword evidence="4" id="KW-0812">Transmembrane</keyword>
<dbReference type="GO" id="GO:0016020">
    <property type="term" value="C:membrane"/>
    <property type="evidence" value="ECO:0007669"/>
    <property type="project" value="UniProtKB-SubCell"/>
</dbReference>
<keyword evidence="7" id="KW-1133">Transmembrane helix</keyword>
<reference evidence="10" key="1">
    <citation type="submission" date="2023-03" db="EMBL/GenBank/DDBJ databases">
        <title>Selenobaculum gbiensis gen. nov. sp. nov., a new bacterium isolated from the gut microbiota of IBD patient.</title>
        <authorList>
            <person name="Yeo S."/>
            <person name="Park H."/>
            <person name="Huh C.S."/>
        </authorList>
    </citation>
    <scope>NUCLEOTIDE SEQUENCE</scope>
    <source>
        <strain evidence="10">ICN-92133</strain>
    </source>
</reference>
<evidence type="ECO:0000313" key="10">
    <source>
        <dbReference type="EMBL" id="WIW69814.1"/>
    </source>
</evidence>
<dbReference type="InterPro" id="IPR003593">
    <property type="entry name" value="AAA+_ATPase"/>
</dbReference>
<dbReference type="Gene3D" id="3.40.50.300">
    <property type="entry name" value="P-loop containing nucleotide triphosphate hydrolases"/>
    <property type="match status" value="1"/>
</dbReference>
<evidence type="ECO:0000256" key="3">
    <source>
        <dbReference type="ARBA" id="ARBA00022448"/>
    </source>
</evidence>
<dbReference type="Proteomes" id="UP001243623">
    <property type="component" value="Chromosome"/>
</dbReference>
<dbReference type="PANTHER" id="PTHR42711">
    <property type="entry name" value="ABC TRANSPORTER ATP-BINDING PROTEIN"/>
    <property type="match status" value="1"/>
</dbReference>
<keyword evidence="3" id="KW-0813">Transport</keyword>
<comment type="similarity">
    <text evidence="2">Belongs to the ABC transporter superfamily.</text>
</comment>
<dbReference type="FunFam" id="3.40.50.300:FF:000335">
    <property type="entry name" value="ATP binding cassette subfamily A member 5"/>
    <property type="match status" value="1"/>
</dbReference>
<evidence type="ECO:0000256" key="2">
    <source>
        <dbReference type="ARBA" id="ARBA00005417"/>
    </source>
</evidence>
<evidence type="ECO:0000313" key="11">
    <source>
        <dbReference type="Proteomes" id="UP001243623"/>
    </source>
</evidence>
<dbReference type="SMART" id="SM00382">
    <property type="entry name" value="AAA"/>
    <property type="match status" value="1"/>
</dbReference>
<evidence type="ECO:0000256" key="6">
    <source>
        <dbReference type="ARBA" id="ARBA00022840"/>
    </source>
</evidence>
<dbReference type="PROSITE" id="PS00211">
    <property type="entry name" value="ABC_TRANSPORTER_1"/>
    <property type="match status" value="1"/>
</dbReference>
<evidence type="ECO:0000259" key="9">
    <source>
        <dbReference type="PROSITE" id="PS50893"/>
    </source>
</evidence>
<gene>
    <name evidence="10" type="ORF">P3F81_07770</name>
</gene>
<dbReference type="RefSeq" id="WP_147669868.1">
    <property type="nucleotide sequence ID" value="NZ_CP120678.1"/>
</dbReference>
<evidence type="ECO:0000256" key="8">
    <source>
        <dbReference type="ARBA" id="ARBA00023136"/>
    </source>
</evidence>
<dbReference type="SUPFAM" id="SSF52540">
    <property type="entry name" value="P-loop containing nucleoside triphosphate hydrolases"/>
    <property type="match status" value="1"/>
</dbReference>
<organism evidence="10 11">
    <name type="scientific">Selenobaculum gibii</name>
    <dbReference type="NCBI Taxonomy" id="3054208"/>
    <lineage>
        <taxon>Bacteria</taxon>
        <taxon>Bacillati</taxon>
        <taxon>Bacillota</taxon>
        <taxon>Negativicutes</taxon>
        <taxon>Selenomonadales</taxon>
        <taxon>Selenomonadaceae</taxon>
        <taxon>Selenobaculum</taxon>
    </lineage>
</organism>
<dbReference type="GO" id="GO:0005524">
    <property type="term" value="F:ATP binding"/>
    <property type="evidence" value="ECO:0007669"/>
    <property type="project" value="UniProtKB-KW"/>
</dbReference>
<proteinExistence type="inferred from homology"/>
<protein>
    <submittedName>
        <fullName evidence="10">ABC transporter ATP-binding protein</fullName>
    </submittedName>
</protein>
<dbReference type="GO" id="GO:0016887">
    <property type="term" value="F:ATP hydrolysis activity"/>
    <property type="evidence" value="ECO:0007669"/>
    <property type="project" value="InterPro"/>
</dbReference>
<dbReference type="InterPro" id="IPR003439">
    <property type="entry name" value="ABC_transporter-like_ATP-bd"/>
</dbReference>
<evidence type="ECO:0000256" key="7">
    <source>
        <dbReference type="ARBA" id="ARBA00022989"/>
    </source>
</evidence>
<feature type="domain" description="ABC transporter" evidence="9">
    <location>
        <begin position="2"/>
        <end position="232"/>
    </location>
</feature>
<dbReference type="Pfam" id="PF00005">
    <property type="entry name" value="ABC_tran"/>
    <property type="match status" value="1"/>
</dbReference>
<dbReference type="EMBL" id="CP120678">
    <property type="protein sequence ID" value="WIW69814.1"/>
    <property type="molecule type" value="Genomic_DNA"/>
</dbReference>
<dbReference type="PANTHER" id="PTHR42711:SF5">
    <property type="entry name" value="ABC TRANSPORTER ATP-BINDING PROTEIN NATA"/>
    <property type="match status" value="1"/>
</dbReference>
<comment type="subcellular location">
    <subcellularLocation>
        <location evidence="1">Membrane</location>
        <topology evidence="1">Multi-pass membrane protein</topology>
    </subcellularLocation>
</comment>
<dbReference type="InterPro" id="IPR027417">
    <property type="entry name" value="P-loop_NTPase"/>
</dbReference>
<dbReference type="InterPro" id="IPR050763">
    <property type="entry name" value="ABC_transporter_ATP-binding"/>
</dbReference>
<dbReference type="KEGG" id="sgbi:P3F81_07770"/>
<dbReference type="InterPro" id="IPR017871">
    <property type="entry name" value="ABC_transporter-like_CS"/>
</dbReference>
<keyword evidence="11" id="KW-1185">Reference proteome</keyword>
<dbReference type="AlphaFoldDB" id="A0A9Y2EUV7"/>
<evidence type="ECO:0000256" key="1">
    <source>
        <dbReference type="ARBA" id="ARBA00004141"/>
    </source>
</evidence>
<keyword evidence="5" id="KW-0547">Nucleotide-binding</keyword>
<keyword evidence="6 10" id="KW-0067">ATP-binding</keyword>
<evidence type="ECO:0000256" key="5">
    <source>
        <dbReference type="ARBA" id="ARBA00022741"/>
    </source>
</evidence>